<proteinExistence type="predicted"/>
<gene>
    <name evidence="1" type="ORF">PUR29_34340</name>
</gene>
<dbReference type="RefSeq" id="WP_346013655.1">
    <property type="nucleotide sequence ID" value="NZ_JAQYXP010000006.1"/>
</dbReference>
<name>A0ABV0A5X4_9HYPH</name>
<evidence type="ECO:0000313" key="2">
    <source>
        <dbReference type="Proteomes" id="UP001407347"/>
    </source>
</evidence>
<comment type="caution">
    <text evidence="1">The sequence shown here is derived from an EMBL/GenBank/DDBJ whole genome shotgun (WGS) entry which is preliminary data.</text>
</comment>
<accession>A0ABV0A5X4</accession>
<reference evidence="1 2" key="1">
    <citation type="journal article" date="2023" name="PLoS ONE">
        <title>Complete genome assembly of Hawai'i environmental nontuberculous mycobacteria reveals unexpected co-isolation with methylobacteria.</title>
        <authorList>
            <person name="Hendrix J."/>
            <person name="Epperson L.E."/>
            <person name="Tong E.I."/>
            <person name="Chan Y.L."/>
            <person name="Hasan N.A."/>
            <person name="Dawrs S.N."/>
            <person name="Norton G.J."/>
            <person name="Virdi R."/>
            <person name="Crooks J.L."/>
            <person name="Chan E.D."/>
            <person name="Honda J.R."/>
            <person name="Strong M."/>
        </authorList>
    </citation>
    <scope>NUCLEOTIDE SEQUENCE [LARGE SCALE GENOMIC DNA]</scope>
    <source>
        <strain evidence="1 2">NJH_HI04-1</strain>
    </source>
</reference>
<dbReference type="Proteomes" id="UP001407347">
    <property type="component" value="Unassembled WGS sequence"/>
</dbReference>
<keyword evidence="2" id="KW-1185">Reference proteome</keyword>
<dbReference type="EMBL" id="JAQYXP010000006">
    <property type="protein sequence ID" value="MEN3238520.1"/>
    <property type="molecule type" value="Genomic_DNA"/>
</dbReference>
<evidence type="ECO:0000313" key="1">
    <source>
        <dbReference type="EMBL" id="MEN3238520.1"/>
    </source>
</evidence>
<sequence>MKVYTVFNEDGAVRGFYPDVAYPDVLDENGVFVGRHPSVPADAVEISDEQWMEIAADPGAWRRIDGDIVPFVAPPSVPGQVSRAQGKIMLKRAGLWPRVLELVAVDATGEIDVWLNDATYWSRQSPYIAQMAAALSLSDAQVDQLFIEAAKITAE</sequence>
<evidence type="ECO:0008006" key="3">
    <source>
        <dbReference type="Google" id="ProtNLM"/>
    </source>
</evidence>
<organism evidence="1 2">
    <name type="scientific">Methylobacterium ajmalii</name>
    <dbReference type="NCBI Taxonomy" id="2738439"/>
    <lineage>
        <taxon>Bacteria</taxon>
        <taxon>Pseudomonadati</taxon>
        <taxon>Pseudomonadota</taxon>
        <taxon>Alphaproteobacteria</taxon>
        <taxon>Hyphomicrobiales</taxon>
        <taxon>Methylobacteriaceae</taxon>
        <taxon>Methylobacterium</taxon>
    </lineage>
</organism>
<protein>
    <recommendedName>
        <fullName evidence="3">Phage tail protein</fullName>
    </recommendedName>
</protein>